<evidence type="ECO:0000313" key="7">
    <source>
        <dbReference type="Proteomes" id="UP000738349"/>
    </source>
</evidence>
<protein>
    <submittedName>
        <fullName evidence="6">Uncharacterized protein</fullName>
    </submittedName>
</protein>
<dbReference type="AlphaFoldDB" id="A0A9P9JIU5"/>
<dbReference type="PANTHER" id="PTHR31465">
    <property type="entry name" value="PROTEIN RTA1-RELATED"/>
    <property type="match status" value="1"/>
</dbReference>
<dbReference type="OrthoDB" id="4521223at2759"/>
<keyword evidence="3 5" id="KW-1133">Transmembrane helix</keyword>
<dbReference type="EMBL" id="JAGMUV010000001">
    <property type="protein sequence ID" value="KAH7176262.1"/>
    <property type="molecule type" value="Genomic_DNA"/>
</dbReference>
<reference evidence="6" key="1">
    <citation type="journal article" date="2021" name="Nat. Commun.">
        <title>Genetic determinants of endophytism in the Arabidopsis root mycobiome.</title>
        <authorList>
            <person name="Mesny F."/>
            <person name="Miyauchi S."/>
            <person name="Thiergart T."/>
            <person name="Pickel B."/>
            <person name="Atanasova L."/>
            <person name="Karlsson M."/>
            <person name="Huettel B."/>
            <person name="Barry K.W."/>
            <person name="Haridas S."/>
            <person name="Chen C."/>
            <person name="Bauer D."/>
            <person name="Andreopoulos W."/>
            <person name="Pangilinan J."/>
            <person name="LaButti K."/>
            <person name="Riley R."/>
            <person name="Lipzen A."/>
            <person name="Clum A."/>
            <person name="Drula E."/>
            <person name="Henrissat B."/>
            <person name="Kohler A."/>
            <person name="Grigoriev I.V."/>
            <person name="Martin F.M."/>
            <person name="Hacquard S."/>
        </authorList>
    </citation>
    <scope>NUCLEOTIDE SEQUENCE</scope>
    <source>
        <strain evidence="6">MPI-CAGE-AT-0147</strain>
    </source>
</reference>
<accession>A0A9P9JIU5</accession>
<evidence type="ECO:0000256" key="2">
    <source>
        <dbReference type="ARBA" id="ARBA00022692"/>
    </source>
</evidence>
<keyword evidence="4 5" id="KW-0472">Membrane</keyword>
<dbReference type="GO" id="GO:0005886">
    <property type="term" value="C:plasma membrane"/>
    <property type="evidence" value="ECO:0007669"/>
    <property type="project" value="TreeGrafter"/>
</dbReference>
<dbReference type="Proteomes" id="UP000738349">
    <property type="component" value="Unassembled WGS sequence"/>
</dbReference>
<comment type="caution">
    <text evidence="6">The sequence shown here is derived from an EMBL/GenBank/DDBJ whole genome shotgun (WGS) entry which is preliminary data.</text>
</comment>
<dbReference type="Pfam" id="PF04479">
    <property type="entry name" value="RTA1"/>
    <property type="match status" value="1"/>
</dbReference>
<keyword evidence="7" id="KW-1185">Reference proteome</keyword>
<gene>
    <name evidence="6" type="ORF">EDB81DRAFT_875082</name>
</gene>
<dbReference type="GO" id="GO:0000324">
    <property type="term" value="C:fungal-type vacuole"/>
    <property type="evidence" value="ECO:0007669"/>
    <property type="project" value="TreeGrafter"/>
</dbReference>
<evidence type="ECO:0000256" key="1">
    <source>
        <dbReference type="ARBA" id="ARBA00004141"/>
    </source>
</evidence>
<evidence type="ECO:0000256" key="5">
    <source>
        <dbReference type="SAM" id="Phobius"/>
    </source>
</evidence>
<sequence>MIRCIYRIPEMAGGWGNFLMKHELSFLILDGAMVLIAIALLTIFRPAMYFPQLTAKGKRDGLDCMPLPLVDQNS</sequence>
<keyword evidence="2 5" id="KW-0812">Transmembrane</keyword>
<dbReference type="PANTHER" id="PTHR31465:SF8">
    <property type="entry name" value="DOMAIN PROTEIN, PUTATIVE (AFU_ORTHOLOGUE AFUA_6G14140)-RELATED"/>
    <property type="match status" value="1"/>
</dbReference>
<comment type="subcellular location">
    <subcellularLocation>
        <location evidence="1">Membrane</location>
        <topology evidence="1">Multi-pass membrane protein</topology>
    </subcellularLocation>
</comment>
<feature type="transmembrane region" description="Helical" evidence="5">
    <location>
        <begin position="24"/>
        <end position="44"/>
    </location>
</feature>
<organism evidence="6 7">
    <name type="scientific">Dactylonectria macrodidyma</name>
    <dbReference type="NCBI Taxonomy" id="307937"/>
    <lineage>
        <taxon>Eukaryota</taxon>
        <taxon>Fungi</taxon>
        <taxon>Dikarya</taxon>
        <taxon>Ascomycota</taxon>
        <taxon>Pezizomycotina</taxon>
        <taxon>Sordariomycetes</taxon>
        <taxon>Hypocreomycetidae</taxon>
        <taxon>Hypocreales</taxon>
        <taxon>Nectriaceae</taxon>
        <taxon>Dactylonectria</taxon>
    </lineage>
</organism>
<evidence type="ECO:0000313" key="6">
    <source>
        <dbReference type="EMBL" id="KAH7176262.1"/>
    </source>
</evidence>
<evidence type="ECO:0000256" key="4">
    <source>
        <dbReference type="ARBA" id="ARBA00023136"/>
    </source>
</evidence>
<name>A0A9P9JIU5_9HYPO</name>
<proteinExistence type="predicted"/>
<evidence type="ECO:0000256" key="3">
    <source>
        <dbReference type="ARBA" id="ARBA00022989"/>
    </source>
</evidence>
<dbReference type="InterPro" id="IPR007568">
    <property type="entry name" value="RTA1"/>
</dbReference>